<dbReference type="RefSeq" id="WP_007957587.1">
    <property type="nucleotide sequence ID" value="NZ_CP010978.1"/>
</dbReference>
<evidence type="ECO:0000259" key="2">
    <source>
        <dbReference type="PROSITE" id="PS50943"/>
    </source>
</evidence>
<dbReference type="HOGENOM" id="CLU_066192_44_5_9"/>
<reference evidence="3 4" key="1">
    <citation type="journal article" date="2015" name="Genome Announc.">
        <title>Complete Genome Sequence of Pelosinus fermentans JBW45, a Member of a Remarkably Competitive Group of Negativicutes in the Firmicutes Phylum.</title>
        <authorList>
            <person name="De Leon K.B."/>
            <person name="Utturkar S.M."/>
            <person name="Camilleri L.B."/>
            <person name="Elias D.A."/>
            <person name="Arkin A.P."/>
            <person name="Fields M.W."/>
            <person name="Brown S.D."/>
            <person name="Wall J.D."/>
        </authorList>
    </citation>
    <scope>NUCLEOTIDE SEQUENCE [LARGE SCALE GENOMIC DNA]</scope>
    <source>
        <strain evidence="3 4">JBW45</strain>
    </source>
</reference>
<reference evidence="4" key="2">
    <citation type="submission" date="2015-02" db="EMBL/GenBank/DDBJ databases">
        <title>Complete Genome Sequence of Pelosinus fermentans JBW45.</title>
        <authorList>
            <person name="De Leon K.B."/>
            <person name="Utturkar S.M."/>
            <person name="Camilleri L.B."/>
            <person name="Arkin A.P."/>
            <person name="Fields M.W."/>
            <person name="Brown S.D."/>
            <person name="Wall J.D."/>
        </authorList>
    </citation>
    <scope>NUCLEOTIDE SEQUENCE [LARGE SCALE GENOMIC DNA]</scope>
    <source>
        <strain evidence="4">JBW45</strain>
    </source>
</reference>
<dbReference type="PANTHER" id="PTHR46558">
    <property type="entry name" value="TRACRIPTIONAL REGULATORY PROTEIN-RELATED-RELATED"/>
    <property type="match status" value="1"/>
</dbReference>
<evidence type="ECO:0000313" key="3">
    <source>
        <dbReference type="EMBL" id="AJQ26177.1"/>
    </source>
</evidence>
<name>I9NQI5_9FIRM</name>
<gene>
    <name evidence="3" type="ORF">JBW_00825</name>
</gene>
<evidence type="ECO:0000313" key="4">
    <source>
        <dbReference type="Proteomes" id="UP000005361"/>
    </source>
</evidence>
<dbReference type="SUPFAM" id="SSF47413">
    <property type="entry name" value="lambda repressor-like DNA-binding domains"/>
    <property type="match status" value="1"/>
</dbReference>
<dbReference type="STRING" id="1192197.JBW_00825"/>
<dbReference type="OrthoDB" id="1684348at2"/>
<proteinExistence type="predicted"/>
<dbReference type="GO" id="GO:0003677">
    <property type="term" value="F:DNA binding"/>
    <property type="evidence" value="ECO:0007669"/>
    <property type="project" value="UniProtKB-KW"/>
</dbReference>
<dbReference type="PROSITE" id="PS50943">
    <property type="entry name" value="HTH_CROC1"/>
    <property type="match status" value="1"/>
</dbReference>
<dbReference type="KEGG" id="pft:JBW_00825"/>
<dbReference type="EMBL" id="CP010978">
    <property type="protein sequence ID" value="AJQ26177.1"/>
    <property type="molecule type" value="Genomic_DNA"/>
</dbReference>
<dbReference type="CDD" id="cd00093">
    <property type="entry name" value="HTH_XRE"/>
    <property type="match status" value="1"/>
</dbReference>
<dbReference type="AlphaFoldDB" id="I9NQI5"/>
<dbReference type="Proteomes" id="UP000005361">
    <property type="component" value="Chromosome"/>
</dbReference>
<accession>I9NQI5</accession>
<dbReference type="Gene3D" id="1.10.260.40">
    <property type="entry name" value="lambda repressor-like DNA-binding domains"/>
    <property type="match status" value="1"/>
</dbReference>
<dbReference type="InterPro" id="IPR010982">
    <property type="entry name" value="Lambda_DNA-bd_dom_sf"/>
</dbReference>
<protein>
    <submittedName>
        <fullName evidence="3">Transcriptional regulator, XRE family</fullName>
    </submittedName>
</protein>
<organism evidence="3 4">
    <name type="scientific">Pelosinus fermentans JBW45</name>
    <dbReference type="NCBI Taxonomy" id="1192197"/>
    <lineage>
        <taxon>Bacteria</taxon>
        <taxon>Bacillati</taxon>
        <taxon>Bacillota</taxon>
        <taxon>Negativicutes</taxon>
        <taxon>Selenomonadales</taxon>
        <taxon>Sporomusaceae</taxon>
        <taxon>Pelosinus</taxon>
    </lineage>
</organism>
<dbReference type="InterPro" id="IPR001387">
    <property type="entry name" value="Cro/C1-type_HTH"/>
</dbReference>
<sequence>MRKELAIARDNIGLTQARMAELLGISRSYYSLIENGMRNPDYGLAKRIAKIFKVSPSNIFFDLDGFNMKQK</sequence>
<keyword evidence="1" id="KW-0238">DNA-binding</keyword>
<dbReference type="PANTHER" id="PTHR46558:SF4">
    <property type="entry name" value="DNA-BIDING PHAGE PROTEIN"/>
    <property type="match status" value="1"/>
</dbReference>
<dbReference type="SMART" id="SM00530">
    <property type="entry name" value="HTH_XRE"/>
    <property type="match status" value="1"/>
</dbReference>
<dbReference type="Pfam" id="PF01381">
    <property type="entry name" value="HTH_3"/>
    <property type="match status" value="1"/>
</dbReference>
<evidence type="ECO:0000256" key="1">
    <source>
        <dbReference type="ARBA" id="ARBA00023125"/>
    </source>
</evidence>
<feature type="domain" description="HTH cro/C1-type" evidence="2">
    <location>
        <begin position="5"/>
        <end position="59"/>
    </location>
</feature>